<keyword evidence="2" id="KW-1185">Reference proteome</keyword>
<organism evidence="1 2">
    <name type="scientific">Bacillus salipaludis</name>
    <dbReference type="NCBI Taxonomy" id="2547811"/>
    <lineage>
        <taxon>Bacteria</taxon>
        <taxon>Bacillati</taxon>
        <taxon>Bacillota</taxon>
        <taxon>Bacilli</taxon>
        <taxon>Bacillales</taxon>
        <taxon>Bacillaceae</taxon>
        <taxon>Bacillus</taxon>
    </lineage>
</organism>
<comment type="caution">
    <text evidence="1">The sequence shown here is derived from an EMBL/GenBank/DDBJ whole genome shotgun (WGS) entry which is preliminary data.</text>
</comment>
<proteinExistence type="predicted"/>
<gene>
    <name evidence="1" type="ORF">ACJEBI_10545</name>
</gene>
<reference evidence="1 2" key="1">
    <citation type="submission" date="2024-11" db="EMBL/GenBank/DDBJ databases">
        <authorList>
            <person name="Lucas J.A."/>
        </authorList>
    </citation>
    <scope>NUCLEOTIDE SEQUENCE [LARGE SCALE GENOMIC DNA]</scope>
    <source>
        <strain evidence="1 2">Z 5.4</strain>
    </source>
</reference>
<dbReference type="RefSeq" id="WP_406580529.1">
    <property type="nucleotide sequence ID" value="NZ_JBJHQH010000006.1"/>
</dbReference>
<dbReference type="Proteomes" id="UP001623041">
    <property type="component" value="Unassembled WGS sequence"/>
</dbReference>
<evidence type="ECO:0000313" key="2">
    <source>
        <dbReference type="Proteomes" id="UP001623041"/>
    </source>
</evidence>
<name>A0ABW8REM9_9BACI</name>
<evidence type="ECO:0000313" key="1">
    <source>
        <dbReference type="EMBL" id="MFK9091918.1"/>
    </source>
</evidence>
<sequence length="47" mass="5719">MELEEVQYDGKLYTVIYKYTSGFWEIREKHNKFHVELVHESEVQKAS</sequence>
<accession>A0ABW8REM9</accession>
<dbReference type="EMBL" id="JBJHQH010000006">
    <property type="protein sequence ID" value="MFK9091918.1"/>
    <property type="molecule type" value="Genomic_DNA"/>
</dbReference>
<protein>
    <submittedName>
        <fullName evidence="1">Uncharacterized protein</fullName>
    </submittedName>
</protein>